<evidence type="ECO:0000313" key="3">
    <source>
        <dbReference type="Proteomes" id="UP001054252"/>
    </source>
</evidence>
<dbReference type="AlphaFoldDB" id="A0AAV5K503"/>
<protein>
    <submittedName>
        <fullName evidence="2">Uncharacterized protein</fullName>
    </submittedName>
</protein>
<dbReference type="Proteomes" id="UP001054252">
    <property type="component" value="Unassembled WGS sequence"/>
</dbReference>
<evidence type="ECO:0000313" key="2">
    <source>
        <dbReference type="EMBL" id="GKV19986.1"/>
    </source>
</evidence>
<feature type="compositionally biased region" description="Basic and acidic residues" evidence="1">
    <location>
        <begin position="23"/>
        <end position="43"/>
    </location>
</feature>
<comment type="caution">
    <text evidence="2">The sequence shown here is derived from an EMBL/GenBank/DDBJ whole genome shotgun (WGS) entry which is preliminary data.</text>
</comment>
<organism evidence="2 3">
    <name type="scientific">Rubroshorea leprosula</name>
    <dbReference type="NCBI Taxonomy" id="152421"/>
    <lineage>
        <taxon>Eukaryota</taxon>
        <taxon>Viridiplantae</taxon>
        <taxon>Streptophyta</taxon>
        <taxon>Embryophyta</taxon>
        <taxon>Tracheophyta</taxon>
        <taxon>Spermatophyta</taxon>
        <taxon>Magnoliopsida</taxon>
        <taxon>eudicotyledons</taxon>
        <taxon>Gunneridae</taxon>
        <taxon>Pentapetalae</taxon>
        <taxon>rosids</taxon>
        <taxon>malvids</taxon>
        <taxon>Malvales</taxon>
        <taxon>Dipterocarpaceae</taxon>
        <taxon>Rubroshorea</taxon>
    </lineage>
</organism>
<sequence>MAAYLHRGSMNVEQDPEAFNNGDFRENLDDDGRPERTGKMDLGDRKCSYHRSHDWSRFAVSGMGHGSAGLDSWLRRSHGFLLHHLLHLHSSGGLLPIF</sequence>
<gene>
    <name evidence="2" type="ORF">SLEP1_g30172</name>
</gene>
<evidence type="ECO:0000256" key="1">
    <source>
        <dbReference type="SAM" id="MobiDB-lite"/>
    </source>
</evidence>
<keyword evidence="3" id="KW-1185">Reference proteome</keyword>
<dbReference type="EMBL" id="BPVZ01000054">
    <property type="protein sequence ID" value="GKV19986.1"/>
    <property type="molecule type" value="Genomic_DNA"/>
</dbReference>
<feature type="region of interest" description="Disordered" evidence="1">
    <location>
        <begin position="1"/>
        <end position="43"/>
    </location>
</feature>
<reference evidence="2 3" key="1">
    <citation type="journal article" date="2021" name="Commun. Biol.">
        <title>The genome of Shorea leprosula (Dipterocarpaceae) highlights the ecological relevance of drought in aseasonal tropical rainforests.</title>
        <authorList>
            <person name="Ng K.K.S."/>
            <person name="Kobayashi M.J."/>
            <person name="Fawcett J.A."/>
            <person name="Hatakeyama M."/>
            <person name="Paape T."/>
            <person name="Ng C.H."/>
            <person name="Ang C.C."/>
            <person name="Tnah L.H."/>
            <person name="Lee C.T."/>
            <person name="Nishiyama T."/>
            <person name="Sese J."/>
            <person name="O'Brien M.J."/>
            <person name="Copetti D."/>
            <person name="Mohd Noor M.I."/>
            <person name="Ong R.C."/>
            <person name="Putra M."/>
            <person name="Sireger I.Z."/>
            <person name="Indrioko S."/>
            <person name="Kosugi Y."/>
            <person name="Izuno A."/>
            <person name="Isagi Y."/>
            <person name="Lee S.L."/>
            <person name="Shimizu K.K."/>
        </authorList>
    </citation>
    <scope>NUCLEOTIDE SEQUENCE [LARGE SCALE GENOMIC DNA]</scope>
    <source>
        <strain evidence="2">214</strain>
    </source>
</reference>
<name>A0AAV5K503_9ROSI</name>
<proteinExistence type="predicted"/>
<accession>A0AAV5K503</accession>